<dbReference type="EMBL" id="MDET01000002">
    <property type="protein sequence ID" value="OQM77274.1"/>
    <property type="molecule type" value="Genomic_DNA"/>
</dbReference>
<proteinExistence type="predicted"/>
<dbReference type="SUPFAM" id="SSF47413">
    <property type="entry name" value="lambda repressor-like DNA-binding domains"/>
    <property type="match status" value="1"/>
</dbReference>
<gene>
    <name evidence="1" type="ORF">BFN67_10745</name>
</gene>
<dbReference type="Proteomes" id="UP000191905">
    <property type="component" value="Unassembled WGS sequence"/>
</dbReference>
<dbReference type="InterPro" id="IPR010982">
    <property type="entry name" value="Lambda_DNA-bd_dom_sf"/>
</dbReference>
<keyword evidence="2" id="KW-1185">Reference proteome</keyword>
<dbReference type="AlphaFoldDB" id="A0A1V8RVZ0"/>
<accession>A0A1V8RVZ0</accession>
<evidence type="ECO:0008006" key="3">
    <source>
        <dbReference type="Google" id="ProtNLM"/>
    </source>
</evidence>
<evidence type="ECO:0000313" key="1">
    <source>
        <dbReference type="EMBL" id="OQM77274.1"/>
    </source>
</evidence>
<protein>
    <recommendedName>
        <fullName evidence="3">DNA-binding protein</fullName>
    </recommendedName>
</protein>
<name>A0A1V8RVZ0_9HYPH</name>
<sequence length="87" mass="9278">MSTATPFALPEAVLNAISQGTNLIRAYREYLGYSIDHIAITSGLTVEEVECVEAGHRFDKGYRSRLAHALGLPETALDDASGIAEAA</sequence>
<comment type="caution">
    <text evidence="1">The sequence shown here is derived from an EMBL/GenBank/DDBJ whole genome shotgun (WGS) entry which is preliminary data.</text>
</comment>
<dbReference type="GO" id="GO:0003677">
    <property type="term" value="F:DNA binding"/>
    <property type="evidence" value="ECO:0007669"/>
    <property type="project" value="InterPro"/>
</dbReference>
<evidence type="ECO:0000313" key="2">
    <source>
        <dbReference type="Proteomes" id="UP000191905"/>
    </source>
</evidence>
<organism evidence="1 2">
    <name type="scientific">Manganibacter manganicus</name>
    <dbReference type="NCBI Taxonomy" id="1873176"/>
    <lineage>
        <taxon>Bacteria</taxon>
        <taxon>Pseudomonadati</taxon>
        <taxon>Pseudomonadota</taxon>
        <taxon>Alphaproteobacteria</taxon>
        <taxon>Hyphomicrobiales</taxon>
        <taxon>Phyllobacteriaceae</taxon>
        <taxon>Manganibacter</taxon>
    </lineage>
</organism>
<reference evidence="1 2" key="1">
    <citation type="journal article" date="2016" name="Int. J. Syst. Evol. Microbiol.">
        <title>Pseudaminobacter manganicus sp. nov., isolated from sludge of a manganese mine.</title>
        <authorList>
            <person name="Li J."/>
            <person name="Huang J."/>
            <person name="Liao S."/>
            <person name="Wang G."/>
        </authorList>
    </citation>
    <scope>NUCLEOTIDE SEQUENCE [LARGE SCALE GENOMIC DNA]</scope>
    <source>
        <strain evidence="1 2">JH-7</strain>
    </source>
</reference>